<keyword evidence="5 7" id="KW-0560">Oxidoreductase</keyword>
<evidence type="ECO:0000256" key="1">
    <source>
        <dbReference type="ARBA" id="ARBA00007118"/>
    </source>
</evidence>
<keyword evidence="6 7" id="KW-0520">NAD</keyword>
<keyword evidence="3 7" id="KW-0288">FMN</keyword>
<dbReference type="InterPro" id="IPR026021">
    <property type="entry name" value="YdjA-like"/>
</dbReference>
<dbReference type="InterPro" id="IPR052530">
    <property type="entry name" value="NAD(P)H_nitroreductase"/>
</dbReference>
<evidence type="ECO:0000256" key="8">
    <source>
        <dbReference type="PIRSR" id="PIRSR000232-1"/>
    </source>
</evidence>
<comment type="similarity">
    <text evidence="1 7">Belongs to the nitroreductase family.</text>
</comment>
<dbReference type="OrthoDB" id="9804207at2"/>
<evidence type="ECO:0000256" key="5">
    <source>
        <dbReference type="ARBA" id="ARBA00023002"/>
    </source>
</evidence>
<organism evidence="10 11">
    <name type="scientific">Massilia oculi</name>
    <dbReference type="NCBI Taxonomy" id="945844"/>
    <lineage>
        <taxon>Bacteria</taxon>
        <taxon>Pseudomonadati</taxon>
        <taxon>Pseudomonadota</taxon>
        <taxon>Betaproteobacteria</taxon>
        <taxon>Burkholderiales</taxon>
        <taxon>Oxalobacteraceae</taxon>
        <taxon>Telluria group</taxon>
        <taxon>Massilia</taxon>
    </lineage>
</organism>
<evidence type="ECO:0000313" key="11">
    <source>
        <dbReference type="Proteomes" id="UP000245820"/>
    </source>
</evidence>
<dbReference type="EMBL" id="CP029343">
    <property type="protein sequence ID" value="AWL07033.1"/>
    <property type="molecule type" value="Genomic_DNA"/>
</dbReference>
<keyword evidence="2 7" id="KW-0285">Flavoprotein</keyword>
<name>A0A2S2DNS4_9BURK</name>
<dbReference type="Gene3D" id="3.40.109.10">
    <property type="entry name" value="NADH Oxidase"/>
    <property type="match status" value="1"/>
</dbReference>
<comment type="cofactor">
    <cofactor evidence="8">
        <name>FMN</name>
        <dbReference type="ChEBI" id="CHEBI:58210"/>
    </cofactor>
    <text evidence="8">Binds 1 FMN per subunit.</text>
</comment>
<feature type="binding site" description="in other chain" evidence="8">
    <location>
        <begin position="145"/>
        <end position="147"/>
    </location>
    <ligand>
        <name>FMN</name>
        <dbReference type="ChEBI" id="CHEBI:58210"/>
        <note>ligand shared between dimeric partners</note>
    </ligand>
</feature>
<dbReference type="PANTHER" id="PTHR43821">
    <property type="entry name" value="NAD(P)H NITROREDUCTASE YDJA-RELATED"/>
    <property type="match status" value="1"/>
</dbReference>
<dbReference type="Proteomes" id="UP000245820">
    <property type="component" value="Chromosome"/>
</dbReference>
<dbReference type="EC" id="1.-.-.-" evidence="7"/>
<dbReference type="GO" id="GO:0016491">
    <property type="term" value="F:oxidoreductase activity"/>
    <property type="evidence" value="ECO:0007669"/>
    <property type="project" value="UniProtKB-UniRule"/>
</dbReference>
<evidence type="ECO:0000256" key="4">
    <source>
        <dbReference type="ARBA" id="ARBA00022857"/>
    </source>
</evidence>
<dbReference type="PANTHER" id="PTHR43821:SF1">
    <property type="entry name" value="NAD(P)H NITROREDUCTASE YDJA-RELATED"/>
    <property type="match status" value="1"/>
</dbReference>
<gene>
    <name evidence="10" type="ORF">DIR46_23155</name>
</gene>
<evidence type="ECO:0000256" key="3">
    <source>
        <dbReference type="ARBA" id="ARBA00022643"/>
    </source>
</evidence>
<feature type="binding site" evidence="8">
    <location>
        <position position="50"/>
    </location>
    <ligand>
        <name>FMN</name>
        <dbReference type="ChEBI" id="CHEBI:58210"/>
        <note>ligand shared between dimeric partners</note>
    </ligand>
</feature>
<evidence type="ECO:0000259" key="9">
    <source>
        <dbReference type="Pfam" id="PF00881"/>
    </source>
</evidence>
<keyword evidence="4 7" id="KW-0521">NADP</keyword>
<reference evidence="10 11" key="1">
    <citation type="submission" date="2018-05" db="EMBL/GenBank/DDBJ databases">
        <title>Complete genome sequence of Massilia oculi sp. nov. CCUG 43427T (=DSM 26321T), the type strain of M. oculi, and comparison with genome sequences of other Massilia strains.</title>
        <authorList>
            <person name="Zhu B."/>
        </authorList>
    </citation>
    <scope>NUCLEOTIDE SEQUENCE [LARGE SCALE GENOMIC DNA]</scope>
    <source>
        <strain evidence="10 11">CCUG 43427</strain>
    </source>
</reference>
<dbReference type="InterPro" id="IPR029479">
    <property type="entry name" value="Nitroreductase"/>
</dbReference>
<evidence type="ECO:0000256" key="2">
    <source>
        <dbReference type="ARBA" id="ARBA00022630"/>
    </source>
</evidence>
<dbReference type="SUPFAM" id="SSF55469">
    <property type="entry name" value="FMN-dependent nitroreductase-like"/>
    <property type="match status" value="1"/>
</dbReference>
<dbReference type="KEGG" id="mtim:DIR46_23155"/>
<evidence type="ECO:0000256" key="7">
    <source>
        <dbReference type="PIRNR" id="PIRNR000232"/>
    </source>
</evidence>
<dbReference type="PIRSF" id="PIRSF000232">
    <property type="entry name" value="YdjA"/>
    <property type="match status" value="1"/>
</dbReference>
<proteinExistence type="inferred from homology"/>
<sequence length="196" mass="20590">MTIPPSDAGGDFQALVAARRNFTLRRLHAPGPDAQTLARLVEAAAHAPDHGLLRPWRFVLIPQERRADLGEVFADALAARDPGCGEEALATARDKAQRAPCLLVAVLRDDTAARAVPVTEKLVSLGCAMQNLLLAASAAGFATGLASGAAMDAPGMRRLLRLEAHERAICFIGLGTAAIEKLPRPTPDAAAYLSSI</sequence>
<dbReference type="AlphaFoldDB" id="A0A2S2DNS4"/>
<dbReference type="InterPro" id="IPR000415">
    <property type="entry name" value="Nitroreductase-like"/>
</dbReference>
<keyword evidence="11" id="KW-1185">Reference proteome</keyword>
<accession>A0A2S2DNS4</accession>
<protein>
    <recommendedName>
        <fullName evidence="7">Putative NAD(P)H nitroreductase</fullName>
        <ecNumber evidence="7">1.-.-.-</ecNumber>
    </recommendedName>
</protein>
<dbReference type="Pfam" id="PF00881">
    <property type="entry name" value="Nitroreductase"/>
    <property type="match status" value="1"/>
</dbReference>
<dbReference type="RefSeq" id="WP_109347329.1">
    <property type="nucleotide sequence ID" value="NZ_CP029343.1"/>
</dbReference>
<evidence type="ECO:0000256" key="6">
    <source>
        <dbReference type="ARBA" id="ARBA00023027"/>
    </source>
</evidence>
<feature type="domain" description="Nitroreductase" evidence="9">
    <location>
        <begin position="25"/>
        <end position="175"/>
    </location>
</feature>
<evidence type="ECO:0000313" key="10">
    <source>
        <dbReference type="EMBL" id="AWL07033.1"/>
    </source>
</evidence>